<dbReference type="GO" id="GO:0030041">
    <property type="term" value="P:actin filament polymerization"/>
    <property type="evidence" value="ECO:0007669"/>
    <property type="project" value="TreeGrafter"/>
</dbReference>
<reference evidence="4" key="2">
    <citation type="submission" date="2023-03" db="EMBL/GenBank/DDBJ databases">
        <authorList>
            <person name="Inwood S.N."/>
            <person name="Skelly J.G."/>
            <person name="Guhlin J."/>
            <person name="Harrop T.W.R."/>
            <person name="Goldson S.G."/>
            <person name="Dearden P.K."/>
        </authorList>
    </citation>
    <scope>NUCLEOTIDE SEQUENCE</scope>
    <source>
        <strain evidence="4">Irish</strain>
        <tissue evidence="4">Whole body</tissue>
    </source>
</reference>
<gene>
    <name evidence="4" type="ORF">PV328_008785</name>
</gene>
<dbReference type="PANTHER" id="PTHR13015">
    <property type="entry name" value="PROTEIN AD-016-RELATED"/>
    <property type="match status" value="1"/>
</dbReference>
<dbReference type="Gene3D" id="1.20.5.110">
    <property type="match status" value="1"/>
</dbReference>
<keyword evidence="2" id="KW-0175">Coiled coil</keyword>
<comment type="similarity">
    <text evidence="1">Belongs to the CCDC53 family.</text>
</comment>
<dbReference type="EMBL" id="JAQQBS010000003">
    <property type="protein sequence ID" value="KAK0171017.1"/>
    <property type="molecule type" value="Genomic_DNA"/>
</dbReference>
<evidence type="ECO:0000313" key="5">
    <source>
        <dbReference type="Proteomes" id="UP001168990"/>
    </source>
</evidence>
<comment type="caution">
    <text evidence="4">The sequence shown here is derived from an EMBL/GenBank/DDBJ whole genome shotgun (WGS) entry which is preliminary data.</text>
</comment>
<feature type="coiled-coil region" evidence="2">
    <location>
        <begin position="45"/>
        <end position="72"/>
    </location>
</feature>
<dbReference type="GO" id="GO:0006887">
    <property type="term" value="P:exocytosis"/>
    <property type="evidence" value="ECO:0007669"/>
    <property type="project" value="TreeGrafter"/>
</dbReference>
<sequence length="188" mass="21077">MNDNNIPIVEPIVDYTKIPPIHQRRTISFINHFIVTTVAFLNKFSLKCEEKLYEFENKLQKLEAAVVILESRLASVPGLENKSTVAVDCDDAQSSNTVEKENDSESIVNAEDVTTQNLDETKSSEVTTVENVEPISKHPLYEKYFKMVNFGVPKPAVKIKMAQEGLDPSLLDDPQQLIPKESPSGVEE</sequence>
<dbReference type="Proteomes" id="UP001168990">
    <property type="component" value="Unassembled WGS sequence"/>
</dbReference>
<dbReference type="AlphaFoldDB" id="A0AA39FK03"/>
<organism evidence="4 5">
    <name type="scientific">Microctonus aethiopoides</name>
    <dbReference type="NCBI Taxonomy" id="144406"/>
    <lineage>
        <taxon>Eukaryota</taxon>
        <taxon>Metazoa</taxon>
        <taxon>Ecdysozoa</taxon>
        <taxon>Arthropoda</taxon>
        <taxon>Hexapoda</taxon>
        <taxon>Insecta</taxon>
        <taxon>Pterygota</taxon>
        <taxon>Neoptera</taxon>
        <taxon>Endopterygota</taxon>
        <taxon>Hymenoptera</taxon>
        <taxon>Apocrita</taxon>
        <taxon>Ichneumonoidea</taxon>
        <taxon>Braconidae</taxon>
        <taxon>Euphorinae</taxon>
        <taxon>Microctonus</taxon>
    </lineage>
</organism>
<protein>
    <recommendedName>
        <fullName evidence="6">WASH complex subunit 3</fullName>
    </recommendedName>
</protein>
<accession>A0AA39FK03</accession>
<name>A0AA39FK03_9HYME</name>
<feature type="region of interest" description="Disordered" evidence="3">
    <location>
        <begin position="167"/>
        <end position="188"/>
    </location>
</feature>
<dbReference type="Pfam" id="PF10152">
    <property type="entry name" value="CCDC53"/>
    <property type="match status" value="1"/>
</dbReference>
<dbReference type="GO" id="GO:0071203">
    <property type="term" value="C:WASH complex"/>
    <property type="evidence" value="ECO:0007669"/>
    <property type="project" value="InterPro"/>
</dbReference>
<evidence type="ECO:0000313" key="4">
    <source>
        <dbReference type="EMBL" id="KAK0171017.1"/>
    </source>
</evidence>
<keyword evidence="5" id="KW-1185">Reference proteome</keyword>
<evidence type="ECO:0000256" key="1">
    <source>
        <dbReference type="ARBA" id="ARBA00006290"/>
    </source>
</evidence>
<reference evidence="4" key="1">
    <citation type="journal article" date="2023" name="bioRxiv">
        <title>Scaffold-level genome assemblies of two parasitoid biocontrol wasps reveal the parthenogenesis mechanism and an associated novel virus.</title>
        <authorList>
            <person name="Inwood S."/>
            <person name="Skelly J."/>
            <person name="Guhlin J."/>
            <person name="Harrop T."/>
            <person name="Goldson S."/>
            <person name="Dearden P."/>
        </authorList>
    </citation>
    <scope>NUCLEOTIDE SEQUENCE</scope>
    <source>
        <strain evidence="4">Irish</strain>
        <tissue evidence="4">Whole body</tissue>
    </source>
</reference>
<evidence type="ECO:0000256" key="2">
    <source>
        <dbReference type="SAM" id="Coils"/>
    </source>
</evidence>
<dbReference type="InterPro" id="IPR019309">
    <property type="entry name" value="WASHC3"/>
</dbReference>
<proteinExistence type="inferred from homology"/>
<evidence type="ECO:0008006" key="6">
    <source>
        <dbReference type="Google" id="ProtNLM"/>
    </source>
</evidence>
<evidence type="ECO:0000256" key="3">
    <source>
        <dbReference type="SAM" id="MobiDB-lite"/>
    </source>
</evidence>
<feature type="compositionally biased region" description="Low complexity" evidence="3">
    <location>
        <begin position="167"/>
        <end position="177"/>
    </location>
</feature>
<dbReference type="PANTHER" id="PTHR13015:SF0">
    <property type="entry name" value="WASH COMPLEX SUBUNIT 3"/>
    <property type="match status" value="1"/>
</dbReference>